<name>A0ABT1N682_9GAMM</name>
<feature type="signal peptide" evidence="1">
    <location>
        <begin position="1"/>
        <end position="20"/>
    </location>
</feature>
<dbReference type="PROSITE" id="PS51257">
    <property type="entry name" value="PROKAR_LIPOPROTEIN"/>
    <property type="match status" value="1"/>
</dbReference>
<evidence type="ECO:0000256" key="1">
    <source>
        <dbReference type="SAM" id="SignalP"/>
    </source>
</evidence>
<dbReference type="Proteomes" id="UP001524460">
    <property type="component" value="Unassembled WGS sequence"/>
</dbReference>
<keyword evidence="1" id="KW-0732">Signal</keyword>
<evidence type="ECO:0000313" key="3">
    <source>
        <dbReference type="Proteomes" id="UP001524460"/>
    </source>
</evidence>
<dbReference type="InterPro" id="IPR016502">
    <property type="entry name" value="T2SSS_2"/>
</dbReference>
<sequence length="129" mass="13913">MLKRTLVLLAAVLLAGCASNKEEQAIMDLAKARAMAINNKAPYKKIDQYQIMKAQAREKTVEITILYGGGGNTPPTKAAKSAAVNYCNNEDLSPLVSEGVSYNIVIIDMRGRPMVTQPITAEVCSQIAN</sequence>
<reference evidence="2 3" key="1">
    <citation type="submission" date="2022-07" db="EMBL/GenBank/DDBJ databases">
        <title>Photobacterium pectinilyticum sp. nov., a marine bacterium isolated from surface seawater of Qingdao offshore.</title>
        <authorList>
            <person name="Wang X."/>
        </authorList>
    </citation>
    <scope>NUCLEOTIDE SEQUENCE [LARGE SCALE GENOMIC DNA]</scope>
    <source>
        <strain evidence="2 3">ZSDE20</strain>
    </source>
</reference>
<dbReference type="RefSeq" id="WP_255044332.1">
    <property type="nucleotide sequence ID" value="NZ_JANEYT010000062.1"/>
</dbReference>
<dbReference type="Pfam" id="PF16549">
    <property type="entry name" value="T2SSS_2"/>
    <property type="match status" value="1"/>
</dbReference>
<gene>
    <name evidence="2" type="ORF">NHN17_19605</name>
</gene>
<protein>
    <submittedName>
        <fullName evidence="2">GspS/AspS pilotin family protein</fullName>
    </submittedName>
</protein>
<proteinExistence type="predicted"/>
<evidence type="ECO:0000313" key="2">
    <source>
        <dbReference type="EMBL" id="MCQ1060253.1"/>
    </source>
</evidence>
<dbReference type="EMBL" id="JANEYT010000062">
    <property type="protein sequence ID" value="MCQ1060253.1"/>
    <property type="molecule type" value="Genomic_DNA"/>
</dbReference>
<accession>A0ABT1N682</accession>
<keyword evidence="3" id="KW-1185">Reference proteome</keyword>
<feature type="chain" id="PRO_5046820734" evidence="1">
    <location>
        <begin position="21"/>
        <end position="129"/>
    </location>
</feature>
<organism evidence="2 3">
    <name type="scientific">Photobacterium pectinilyticum</name>
    <dbReference type="NCBI Taxonomy" id="2906793"/>
    <lineage>
        <taxon>Bacteria</taxon>
        <taxon>Pseudomonadati</taxon>
        <taxon>Pseudomonadota</taxon>
        <taxon>Gammaproteobacteria</taxon>
        <taxon>Vibrionales</taxon>
        <taxon>Vibrionaceae</taxon>
        <taxon>Photobacterium</taxon>
    </lineage>
</organism>
<dbReference type="Gene3D" id="3.30.300.250">
    <property type="match status" value="1"/>
</dbReference>
<comment type="caution">
    <text evidence="2">The sequence shown here is derived from an EMBL/GenBank/DDBJ whole genome shotgun (WGS) entry which is preliminary data.</text>
</comment>